<comment type="caution">
    <text evidence="1">The sequence shown here is derived from an EMBL/GenBank/DDBJ whole genome shotgun (WGS) entry which is preliminary data.</text>
</comment>
<dbReference type="EMBL" id="PXYV01000095">
    <property type="protein sequence ID" value="PSR20029.1"/>
    <property type="molecule type" value="Genomic_DNA"/>
</dbReference>
<reference evidence="1 2" key="1">
    <citation type="journal article" date="2014" name="BMC Genomics">
        <title>Comparison of environmental and isolate Sulfobacillus genomes reveals diverse carbon, sulfur, nitrogen, and hydrogen metabolisms.</title>
        <authorList>
            <person name="Justice N.B."/>
            <person name="Norman A."/>
            <person name="Brown C.T."/>
            <person name="Singh A."/>
            <person name="Thomas B.C."/>
            <person name="Banfield J.F."/>
        </authorList>
    </citation>
    <scope>NUCLEOTIDE SEQUENCE [LARGE SCALE GENOMIC DNA]</scope>
    <source>
        <strain evidence="1">AMDSBA3</strain>
    </source>
</reference>
<feature type="non-terminal residue" evidence="1">
    <location>
        <position position="63"/>
    </location>
</feature>
<gene>
    <name evidence="1" type="ORF">C7B45_16995</name>
</gene>
<accession>A0A2T2WCS8</accession>
<name>A0A2T2WCS8_9FIRM</name>
<dbReference type="AlphaFoldDB" id="A0A2T2WCS8"/>
<evidence type="ECO:0000313" key="1">
    <source>
        <dbReference type="EMBL" id="PSR20029.1"/>
    </source>
</evidence>
<sequence length="63" mass="6851">MANRQGQAGNYWLTPEEMGHVVDRIWVLDVAHLLVRFASGGETNCRLGATTSSGIDGETGWAF</sequence>
<evidence type="ECO:0000313" key="2">
    <source>
        <dbReference type="Proteomes" id="UP000241848"/>
    </source>
</evidence>
<dbReference type="Proteomes" id="UP000241848">
    <property type="component" value="Unassembled WGS sequence"/>
</dbReference>
<protein>
    <submittedName>
        <fullName evidence="1">Uncharacterized protein</fullName>
    </submittedName>
</protein>
<proteinExistence type="predicted"/>
<organism evidence="1 2">
    <name type="scientific">Sulfobacillus acidophilus</name>
    <dbReference type="NCBI Taxonomy" id="53633"/>
    <lineage>
        <taxon>Bacteria</taxon>
        <taxon>Bacillati</taxon>
        <taxon>Bacillota</taxon>
        <taxon>Clostridia</taxon>
        <taxon>Eubacteriales</taxon>
        <taxon>Clostridiales Family XVII. Incertae Sedis</taxon>
        <taxon>Sulfobacillus</taxon>
    </lineage>
</organism>